<feature type="compositionally biased region" description="Basic and acidic residues" evidence="1">
    <location>
        <begin position="110"/>
        <end position="120"/>
    </location>
</feature>
<name>A0A834U9Q6_VESPE</name>
<gene>
    <name evidence="2" type="ORF">H0235_009114</name>
</gene>
<comment type="caution">
    <text evidence="2">The sequence shown here is derived from an EMBL/GenBank/DDBJ whole genome shotgun (WGS) entry which is preliminary data.</text>
</comment>
<evidence type="ECO:0000313" key="2">
    <source>
        <dbReference type="EMBL" id="KAF7423831.1"/>
    </source>
</evidence>
<feature type="compositionally biased region" description="Acidic residues" evidence="1">
    <location>
        <begin position="51"/>
        <end position="74"/>
    </location>
</feature>
<feature type="compositionally biased region" description="Basic and acidic residues" evidence="1">
    <location>
        <begin position="31"/>
        <end position="50"/>
    </location>
</feature>
<accession>A0A834U9Q6</accession>
<feature type="compositionally biased region" description="Basic and acidic residues" evidence="1">
    <location>
        <begin position="129"/>
        <end position="140"/>
    </location>
</feature>
<protein>
    <submittedName>
        <fullName evidence="2">Uncharacterized protein</fullName>
    </submittedName>
</protein>
<proteinExistence type="predicted"/>
<dbReference type="EMBL" id="JACSDY010000007">
    <property type="protein sequence ID" value="KAF7423831.1"/>
    <property type="molecule type" value="Genomic_DNA"/>
</dbReference>
<reference evidence="2" key="1">
    <citation type="journal article" date="2020" name="G3 (Bethesda)">
        <title>High-Quality Assemblies for Three Invasive Social Wasps from the &lt;i&gt;Vespula&lt;/i&gt; Genus.</title>
        <authorList>
            <person name="Harrop T.W.R."/>
            <person name="Guhlin J."/>
            <person name="McLaughlin G.M."/>
            <person name="Permina E."/>
            <person name="Stockwell P."/>
            <person name="Gilligan J."/>
            <person name="Le Lec M.F."/>
            <person name="Gruber M.A.M."/>
            <person name="Quinn O."/>
            <person name="Lovegrove M."/>
            <person name="Duncan E.J."/>
            <person name="Remnant E.J."/>
            <person name="Van Eeckhoven J."/>
            <person name="Graham B."/>
            <person name="Knapp R.A."/>
            <person name="Langford K.W."/>
            <person name="Kronenberg Z."/>
            <person name="Press M.O."/>
            <person name="Eacker S.M."/>
            <person name="Wilson-Rankin E.E."/>
            <person name="Purcell J."/>
            <person name="Lester P.J."/>
            <person name="Dearden P.K."/>
        </authorList>
    </citation>
    <scope>NUCLEOTIDE SEQUENCE</scope>
    <source>
        <strain evidence="2">Volc-1</strain>
    </source>
</reference>
<evidence type="ECO:0000256" key="1">
    <source>
        <dbReference type="SAM" id="MobiDB-lite"/>
    </source>
</evidence>
<keyword evidence="3" id="KW-1185">Reference proteome</keyword>
<feature type="region of interest" description="Disordered" evidence="1">
    <location>
        <begin position="31"/>
        <end position="140"/>
    </location>
</feature>
<evidence type="ECO:0000313" key="3">
    <source>
        <dbReference type="Proteomes" id="UP000600918"/>
    </source>
</evidence>
<dbReference type="AlphaFoldDB" id="A0A834U9Q6"/>
<sequence length="183" mass="21208">MNDWRLRGLKLYLRAICERHLKCRRDERSKVPEIVPKLEIHQKERDSLDLEEHEAADDDDDDDGDGDDDDDDEMNAWQHCRRTRDQLITNSKSVSSRRGQLSQTTPDNFFARDEPRRISEDKEEEERGEGEIRNAPESRLKSNYRSMSFRRWLGASSGSFKEFLLLGGPVPAALPSSASGEWE</sequence>
<dbReference type="Proteomes" id="UP000600918">
    <property type="component" value="Unassembled WGS sequence"/>
</dbReference>
<organism evidence="2 3">
    <name type="scientific">Vespula pensylvanica</name>
    <name type="common">Western yellow jacket</name>
    <name type="synonym">Wasp</name>
    <dbReference type="NCBI Taxonomy" id="30213"/>
    <lineage>
        <taxon>Eukaryota</taxon>
        <taxon>Metazoa</taxon>
        <taxon>Ecdysozoa</taxon>
        <taxon>Arthropoda</taxon>
        <taxon>Hexapoda</taxon>
        <taxon>Insecta</taxon>
        <taxon>Pterygota</taxon>
        <taxon>Neoptera</taxon>
        <taxon>Endopterygota</taxon>
        <taxon>Hymenoptera</taxon>
        <taxon>Apocrita</taxon>
        <taxon>Aculeata</taxon>
        <taxon>Vespoidea</taxon>
        <taxon>Vespidae</taxon>
        <taxon>Vespinae</taxon>
        <taxon>Vespula</taxon>
    </lineage>
</organism>
<feature type="compositionally biased region" description="Polar residues" evidence="1">
    <location>
        <begin position="86"/>
        <end position="107"/>
    </location>
</feature>